<evidence type="ECO:0000256" key="8">
    <source>
        <dbReference type="ARBA" id="ARBA00023242"/>
    </source>
</evidence>
<evidence type="ECO:0000256" key="5">
    <source>
        <dbReference type="ARBA" id="ARBA00022741"/>
    </source>
</evidence>
<proteinExistence type="inferred from homology"/>
<comment type="caution">
    <text evidence="10">The sequence shown here is derived from an EMBL/GenBank/DDBJ whole genome shotgun (WGS) entry which is preliminary data.</text>
</comment>
<dbReference type="GO" id="GO:0005524">
    <property type="term" value="F:ATP binding"/>
    <property type="evidence" value="ECO:0007669"/>
    <property type="project" value="UniProtKB-KW"/>
</dbReference>
<name>A0A9P7NBL1_9HYPO</name>
<keyword evidence="6" id="KW-0418">Kinase</keyword>
<dbReference type="Proteomes" id="UP000748025">
    <property type="component" value="Unassembled WGS sequence"/>
</dbReference>
<dbReference type="FunFam" id="3.40.50.300:FF:001691">
    <property type="entry name" value="Probable ATP-dependent kinase TDA10"/>
    <property type="match status" value="1"/>
</dbReference>
<gene>
    <name evidence="10" type="ORF">E4U43_008158</name>
</gene>
<evidence type="ECO:0000256" key="3">
    <source>
        <dbReference type="ARBA" id="ARBA00022490"/>
    </source>
</evidence>
<evidence type="ECO:0000256" key="2">
    <source>
        <dbReference type="ARBA" id="ARBA00004496"/>
    </source>
</evidence>
<sequence length="318" mass="35195">MTLPDHNDPLSICIPFILTHLRRQKRNPPRRPLIIGLNGVQGVGKTTLVASLAQALAGKKIDANSGGGGGGSSNIKTLVFSLDDFYLTHQDQLALAAANPGNALVQHRGEPGTHDTKLLKSVFKDLLTAQPTKIPRYDKALFSGQGDRLPPEAWTPVNQPGDEPIQVILFEGWAVGFRPLSDEDVEAKWEGTTPTTTTTTSRTLRQHRLEHLLFINDKLRDYDAVTDSLDALIHVDAEDVQHVYAWRQEQEESLRRARGDPSAGMTPEQVVRFVDGYFPAYGLYTDGVRGGVFKDRPGQCQLRLIVGRDRKVKQVVHI</sequence>
<dbReference type="EMBL" id="SRPW01000839">
    <property type="protein sequence ID" value="KAG6011719.1"/>
    <property type="molecule type" value="Genomic_DNA"/>
</dbReference>
<dbReference type="SUPFAM" id="SSF52540">
    <property type="entry name" value="P-loop containing nucleoside triphosphate hydrolases"/>
    <property type="match status" value="1"/>
</dbReference>
<keyword evidence="3" id="KW-0963">Cytoplasm</keyword>
<dbReference type="OrthoDB" id="347435at2759"/>
<dbReference type="PANTHER" id="PTHR10285">
    <property type="entry name" value="URIDINE KINASE"/>
    <property type="match status" value="1"/>
</dbReference>
<evidence type="ECO:0000313" key="10">
    <source>
        <dbReference type="EMBL" id="KAG6011719.1"/>
    </source>
</evidence>
<dbReference type="GO" id="GO:0005634">
    <property type="term" value="C:nucleus"/>
    <property type="evidence" value="ECO:0007669"/>
    <property type="project" value="UniProtKB-SubCell"/>
</dbReference>
<protein>
    <submittedName>
        <fullName evidence="10">Uncharacterized protein</fullName>
    </submittedName>
</protein>
<keyword evidence="5" id="KW-0547">Nucleotide-binding</keyword>
<dbReference type="InterPro" id="IPR027417">
    <property type="entry name" value="P-loop_NTPase"/>
</dbReference>
<evidence type="ECO:0000256" key="7">
    <source>
        <dbReference type="ARBA" id="ARBA00022840"/>
    </source>
</evidence>
<evidence type="ECO:0000313" key="11">
    <source>
        <dbReference type="Proteomes" id="UP000748025"/>
    </source>
</evidence>
<dbReference type="GO" id="GO:0005737">
    <property type="term" value="C:cytoplasm"/>
    <property type="evidence" value="ECO:0007669"/>
    <property type="project" value="UniProtKB-SubCell"/>
</dbReference>
<reference evidence="10" key="1">
    <citation type="journal article" date="2020" name="bioRxiv">
        <title>Whole genome comparisons of ergot fungi reveals the divergence and evolution of species within the genus Claviceps are the result of varying mechanisms driving genome evolution and host range expansion.</title>
        <authorList>
            <person name="Wyka S.A."/>
            <person name="Mondo S.J."/>
            <person name="Liu M."/>
            <person name="Dettman J."/>
            <person name="Nalam V."/>
            <person name="Broders K.D."/>
        </authorList>
    </citation>
    <scope>NUCLEOTIDE SEQUENCE</scope>
    <source>
        <strain evidence="10">CCC 602</strain>
    </source>
</reference>
<accession>A0A9P7NBL1</accession>
<dbReference type="AlphaFoldDB" id="A0A9P7NBL1"/>
<evidence type="ECO:0000256" key="6">
    <source>
        <dbReference type="ARBA" id="ARBA00022777"/>
    </source>
</evidence>
<keyword evidence="8" id="KW-0539">Nucleus</keyword>
<keyword evidence="4" id="KW-0808">Transferase</keyword>
<comment type="similarity">
    <text evidence="9">Belongs to the GLYK kinase family.</text>
</comment>
<dbReference type="GO" id="GO:0016301">
    <property type="term" value="F:kinase activity"/>
    <property type="evidence" value="ECO:0007669"/>
    <property type="project" value="UniProtKB-KW"/>
</dbReference>
<keyword evidence="7" id="KW-0067">ATP-binding</keyword>
<organism evidence="10 11">
    <name type="scientific">Claviceps pusilla</name>
    <dbReference type="NCBI Taxonomy" id="123648"/>
    <lineage>
        <taxon>Eukaryota</taxon>
        <taxon>Fungi</taxon>
        <taxon>Dikarya</taxon>
        <taxon>Ascomycota</taxon>
        <taxon>Pezizomycotina</taxon>
        <taxon>Sordariomycetes</taxon>
        <taxon>Hypocreomycetidae</taxon>
        <taxon>Hypocreales</taxon>
        <taxon>Clavicipitaceae</taxon>
        <taxon>Claviceps</taxon>
    </lineage>
</organism>
<evidence type="ECO:0000256" key="1">
    <source>
        <dbReference type="ARBA" id="ARBA00004123"/>
    </source>
</evidence>
<evidence type="ECO:0000256" key="4">
    <source>
        <dbReference type="ARBA" id="ARBA00022679"/>
    </source>
</evidence>
<comment type="subcellular location">
    <subcellularLocation>
        <location evidence="2">Cytoplasm</location>
    </subcellularLocation>
    <subcellularLocation>
        <location evidence="1">Nucleus</location>
    </subcellularLocation>
</comment>
<evidence type="ECO:0000256" key="9">
    <source>
        <dbReference type="ARBA" id="ARBA00061312"/>
    </source>
</evidence>
<dbReference type="Gene3D" id="3.40.50.300">
    <property type="entry name" value="P-loop containing nucleotide triphosphate hydrolases"/>
    <property type="match status" value="1"/>
</dbReference>
<keyword evidence="11" id="KW-1185">Reference proteome</keyword>